<gene>
    <name evidence="1" type="ORF">EZS28_041313</name>
</gene>
<protein>
    <submittedName>
        <fullName evidence="1">Uncharacterized protein</fullName>
    </submittedName>
</protein>
<name>A0A5J4TYM3_9EUKA</name>
<evidence type="ECO:0000313" key="1">
    <source>
        <dbReference type="EMBL" id="KAA6363160.1"/>
    </source>
</evidence>
<proteinExistence type="predicted"/>
<dbReference type="EMBL" id="SNRW01023258">
    <property type="protein sequence ID" value="KAA6363160.1"/>
    <property type="molecule type" value="Genomic_DNA"/>
</dbReference>
<evidence type="ECO:0000313" key="2">
    <source>
        <dbReference type="Proteomes" id="UP000324800"/>
    </source>
</evidence>
<dbReference type="Proteomes" id="UP000324800">
    <property type="component" value="Unassembled WGS sequence"/>
</dbReference>
<organism evidence="1 2">
    <name type="scientific">Streblomastix strix</name>
    <dbReference type="NCBI Taxonomy" id="222440"/>
    <lineage>
        <taxon>Eukaryota</taxon>
        <taxon>Metamonada</taxon>
        <taxon>Preaxostyla</taxon>
        <taxon>Oxymonadida</taxon>
        <taxon>Streblomastigidae</taxon>
        <taxon>Streblomastix</taxon>
    </lineage>
</organism>
<comment type="caution">
    <text evidence="1">The sequence shown here is derived from an EMBL/GenBank/DDBJ whole genome shotgun (WGS) entry which is preliminary data.</text>
</comment>
<feature type="non-terminal residue" evidence="1">
    <location>
        <position position="1"/>
    </location>
</feature>
<accession>A0A5J4TYM3</accession>
<dbReference type="AlphaFoldDB" id="A0A5J4TYM3"/>
<sequence>HAKCTSQGIHGSCCLICD</sequence>
<reference evidence="1 2" key="1">
    <citation type="submission" date="2019-03" db="EMBL/GenBank/DDBJ databases">
        <title>Single cell metagenomics reveals metabolic interactions within the superorganism composed of flagellate Streblomastix strix and complex community of Bacteroidetes bacteria on its surface.</title>
        <authorList>
            <person name="Treitli S.C."/>
            <person name="Kolisko M."/>
            <person name="Husnik F."/>
            <person name="Keeling P."/>
            <person name="Hampl V."/>
        </authorList>
    </citation>
    <scope>NUCLEOTIDE SEQUENCE [LARGE SCALE GENOMIC DNA]</scope>
    <source>
        <strain evidence="1">ST1C</strain>
    </source>
</reference>